<keyword evidence="9" id="KW-0496">Mitochondrion</keyword>
<feature type="repeat" description="PPR" evidence="12">
    <location>
        <begin position="178"/>
        <end position="212"/>
    </location>
</feature>
<keyword evidence="10" id="KW-0687">Ribonucleoprotein</keyword>
<evidence type="ECO:0000256" key="11">
    <source>
        <dbReference type="ARBA" id="ARBA00035134"/>
    </source>
</evidence>
<dbReference type="GO" id="GO:1990904">
    <property type="term" value="C:ribonucleoprotein complex"/>
    <property type="evidence" value="ECO:0007669"/>
    <property type="project" value="UniProtKB-KW"/>
</dbReference>
<evidence type="ECO:0000256" key="12">
    <source>
        <dbReference type="PROSITE-ProRule" id="PRU00708"/>
    </source>
</evidence>
<dbReference type="NCBIfam" id="TIGR00756">
    <property type="entry name" value="PPR"/>
    <property type="match status" value="1"/>
</dbReference>
<gene>
    <name evidence="14" type="primary">Ptcd3</name>
    <name evidence="14" type="ORF">BRALEP_R03965</name>
</gene>
<evidence type="ECO:0000256" key="13">
    <source>
        <dbReference type="SAM" id="MobiDB-lite"/>
    </source>
</evidence>
<dbReference type="GO" id="GO:0005840">
    <property type="term" value="C:ribosome"/>
    <property type="evidence" value="ECO:0007669"/>
    <property type="project" value="UniProtKB-KW"/>
</dbReference>
<evidence type="ECO:0000256" key="6">
    <source>
        <dbReference type="ARBA" id="ARBA00022884"/>
    </source>
</evidence>
<organism evidence="14 15">
    <name type="scientific">Brachypteracias leptosomus</name>
    <name type="common">short-legged ground-roller</name>
    <dbReference type="NCBI Taxonomy" id="135165"/>
    <lineage>
        <taxon>Eukaryota</taxon>
        <taxon>Metazoa</taxon>
        <taxon>Chordata</taxon>
        <taxon>Craniata</taxon>
        <taxon>Vertebrata</taxon>
        <taxon>Euteleostomi</taxon>
        <taxon>Archelosauria</taxon>
        <taxon>Archosauria</taxon>
        <taxon>Dinosauria</taxon>
        <taxon>Saurischia</taxon>
        <taxon>Theropoda</taxon>
        <taxon>Coelurosauria</taxon>
        <taxon>Aves</taxon>
        <taxon>Neognathae</taxon>
        <taxon>Neoaves</taxon>
        <taxon>Telluraves</taxon>
        <taxon>Coraciimorphae</taxon>
        <taxon>Coraciiformes</taxon>
        <taxon>Brachypteraciidae</taxon>
        <taxon>Brachypteracias</taxon>
    </lineage>
</organism>
<keyword evidence="6" id="KW-0694">RNA-binding</keyword>
<dbReference type="InterPro" id="IPR011990">
    <property type="entry name" value="TPR-like_helical_dom_sf"/>
</dbReference>
<dbReference type="AlphaFoldDB" id="A0A7L2V6U1"/>
<dbReference type="GO" id="GO:0006417">
    <property type="term" value="P:regulation of translation"/>
    <property type="evidence" value="ECO:0007669"/>
    <property type="project" value="UniProtKB-KW"/>
</dbReference>
<comment type="similarity">
    <text evidence="2">Belongs to the mitochondrion-specific ribosomal protein mS39 family.</text>
</comment>
<comment type="subcellular location">
    <subcellularLocation>
        <location evidence="1">Mitochondrion</location>
    </subcellularLocation>
</comment>
<dbReference type="GO" id="GO:0019843">
    <property type="term" value="F:rRNA binding"/>
    <property type="evidence" value="ECO:0007669"/>
    <property type="project" value="UniProtKB-KW"/>
</dbReference>
<name>A0A7L2V6U1_9AVES</name>
<proteinExistence type="inferred from homology"/>
<protein>
    <recommendedName>
        <fullName evidence="11">Small ribosomal subunit protein mS39</fullName>
    </recommendedName>
</protein>
<dbReference type="InterPro" id="IPR055063">
    <property type="entry name" value="Rib_mS39_PPR"/>
</dbReference>
<dbReference type="GO" id="GO:0032543">
    <property type="term" value="P:mitochondrial translation"/>
    <property type="evidence" value="ECO:0007669"/>
    <property type="project" value="InterPro"/>
</dbReference>
<evidence type="ECO:0000256" key="5">
    <source>
        <dbReference type="ARBA" id="ARBA00022845"/>
    </source>
</evidence>
<feature type="non-terminal residue" evidence="14">
    <location>
        <position position="580"/>
    </location>
</feature>
<keyword evidence="5" id="KW-0810">Translation regulation</keyword>
<accession>A0A7L2V6U1</accession>
<dbReference type="PROSITE" id="PS51375">
    <property type="entry name" value="PPR"/>
    <property type="match status" value="2"/>
</dbReference>
<feature type="repeat" description="PPR" evidence="12">
    <location>
        <begin position="253"/>
        <end position="289"/>
    </location>
</feature>
<sequence length="580" mass="66440">QDPTAAHYMFQDDPFLMPRNAANSRLFSLSKESGKNAAKYIIKQFPQYFDKTFAEPNVLCLMPENLTPRIEGVSEEALKERIHLRNVKESVNLFDQLVQAGTPVSLETTNSLLDLLCFYGDGESAPEKEEEAKEDLEETEANASEQKAPKRQLQRASGPRWRENNNAERIFKIMPERNAHSYCTMIRGMVKHGASDKAYDMYVDLLNERHKADVHTFNALITAVPYLKERFVERWELAKVFLNHMAQQEVQPNLLTFNALLKTLRRCGGVGRSVSLLVIKEMEALGIEPSLATYDHLLSIFYRSVDLNSSGIISEVLEDVEKRSFTPQDPDDANFFATAMQACCDLKDIKLAYQLNKALEKGDNWKFLDVDRLNAYWSKFFSLLCMMEQIDVVLKWYKEMSPSLFYPTPKNILDLLQALDAANHLEVIPSVWEDMKQLGFNRRPDLLEELLSLMSRDQHPEETRLAFAKCAEDIRAVHEPGGREQALLEWTSSTLGHVALLFSRAGRTQDAWYVMMERFQQINRIPTDQVMDEFLTCAKQTNCPEEAIKLVKLAAALGLPSSQKLKSRTEKEFELSEKQK</sequence>
<evidence type="ECO:0000256" key="3">
    <source>
        <dbReference type="ARBA" id="ARBA00022730"/>
    </source>
</evidence>
<evidence type="ECO:0000256" key="8">
    <source>
        <dbReference type="ARBA" id="ARBA00022980"/>
    </source>
</evidence>
<dbReference type="Pfam" id="PF22330">
    <property type="entry name" value="Rib_mS39_PPR"/>
    <property type="match status" value="1"/>
</dbReference>
<keyword evidence="8" id="KW-0689">Ribosomal protein</keyword>
<dbReference type="Proteomes" id="UP000520535">
    <property type="component" value="Unassembled WGS sequence"/>
</dbReference>
<keyword evidence="3" id="KW-0699">rRNA-binding</keyword>
<evidence type="ECO:0000256" key="10">
    <source>
        <dbReference type="ARBA" id="ARBA00023274"/>
    </source>
</evidence>
<evidence type="ECO:0000256" key="4">
    <source>
        <dbReference type="ARBA" id="ARBA00022737"/>
    </source>
</evidence>
<keyword evidence="4" id="KW-0677">Repeat</keyword>
<keyword evidence="7" id="KW-0809">Transit peptide</keyword>
<keyword evidence="15" id="KW-1185">Reference proteome</keyword>
<feature type="region of interest" description="Disordered" evidence="13">
    <location>
        <begin position="127"/>
        <end position="161"/>
    </location>
</feature>
<dbReference type="Pfam" id="PF13812">
    <property type="entry name" value="PPR_3"/>
    <property type="match status" value="2"/>
</dbReference>
<reference evidence="14 15" key="1">
    <citation type="submission" date="2019-09" db="EMBL/GenBank/DDBJ databases">
        <title>Bird 10,000 Genomes (B10K) Project - Family phase.</title>
        <authorList>
            <person name="Zhang G."/>
        </authorList>
    </citation>
    <scope>NUCLEOTIDE SEQUENCE [LARGE SCALE GENOMIC DNA]</scope>
    <source>
        <strain evidence="14">B10K-DU-012-52</strain>
    </source>
</reference>
<dbReference type="Gene3D" id="1.25.40.10">
    <property type="entry name" value="Tetratricopeptide repeat domain"/>
    <property type="match status" value="2"/>
</dbReference>
<evidence type="ECO:0000256" key="7">
    <source>
        <dbReference type="ARBA" id="ARBA00022946"/>
    </source>
</evidence>
<dbReference type="GO" id="GO:0005739">
    <property type="term" value="C:mitochondrion"/>
    <property type="evidence" value="ECO:0007669"/>
    <property type="project" value="UniProtKB-SubCell"/>
</dbReference>
<dbReference type="PANTHER" id="PTHR16276">
    <property type="entry name" value="PENTATRICOPEPTIDE REPEAT DOMAIN-CONTAINING PROTEIN 3"/>
    <property type="match status" value="1"/>
</dbReference>
<evidence type="ECO:0000256" key="2">
    <source>
        <dbReference type="ARBA" id="ARBA00008551"/>
    </source>
</evidence>
<dbReference type="InterPro" id="IPR037387">
    <property type="entry name" value="PTCD3"/>
</dbReference>
<evidence type="ECO:0000313" key="14">
    <source>
        <dbReference type="EMBL" id="NXS53972.1"/>
    </source>
</evidence>
<evidence type="ECO:0000313" key="15">
    <source>
        <dbReference type="Proteomes" id="UP000520535"/>
    </source>
</evidence>
<evidence type="ECO:0000256" key="9">
    <source>
        <dbReference type="ARBA" id="ARBA00023128"/>
    </source>
</evidence>
<dbReference type="OrthoDB" id="185373at2759"/>
<feature type="non-terminal residue" evidence="14">
    <location>
        <position position="1"/>
    </location>
</feature>
<comment type="caution">
    <text evidence="14">The sequence shown here is derived from an EMBL/GenBank/DDBJ whole genome shotgun (WGS) entry which is preliminary data.</text>
</comment>
<dbReference type="InterPro" id="IPR002885">
    <property type="entry name" value="PPR_rpt"/>
</dbReference>
<dbReference type="PANTHER" id="PTHR16276:SF1">
    <property type="entry name" value="SMALL RIBOSOMAL SUBUNIT PROTEIN MS39"/>
    <property type="match status" value="1"/>
</dbReference>
<dbReference type="EMBL" id="VYZX01007272">
    <property type="protein sequence ID" value="NXS53972.1"/>
    <property type="molecule type" value="Genomic_DNA"/>
</dbReference>
<evidence type="ECO:0000256" key="1">
    <source>
        <dbReference type="ARBA" id="ARBA00004173"/>
    </source>
</evidence>
<dbReference type="GO" id="GO:0043024">
    <property type="term" value="F:ribosomal small subunit binding"/>
    <property type="evidence" value="ECO:0007669"/>
    <property type="project" value="InterPro"/>
</dbReference>